<name>A0A512DL47_9PROT</name>
<dbReference type="RefSeq" id="WP_044433083.1">
    <property type="nucleotide sequence ID" value="NZ_BJYZ01000006.1"/>
</dbReference>
<dbReference type="AlphaFoldDB" id="A0A512DL47"/>
<dbReference type="Gene3D" id="3.90.1340.10">
    <property type="entry name" value="Phage tail collar domain"/>
    <property type="match status" value="1"/>
</dbReference>
<evidence type="ECO:0000313" key="3">
    <source>
        <dbReference type="Proteomes" id="UP000321523"/>
    </source>
</evidence>
<reference evidence="2 3" key="1">
    <citation type="submission" date="2019-07" db="EMBL/GenBank/DDBJ databases">
        <title>Whole genome shotgun sequence of Skermanella aerolata NBRC 106429.</title>
        <authorList>
            <person name="Hosoyama A."/>
            <person name="Uohara A."/>
            <person name="Ohji S."/>
            <person name="Ichikawa N."/>
        </authorList>
    </citation>
    <scope>NUCLEOTIDE SEQUENCE [LARGE SCALE GENOMIC DNA]</scope>
    <source>
        <strain evidence="2 3">NBRC 106429</strain>
    </source>
</reference>
<dbReference type="EMBL" id="BJYZ01000006">
    <property type="protein sequence ID" value="GEO37203.1"/>
    <property type="molecule type" value="Genomic_DNA"/>
</dbReference>
<organism evidence="2 3">
    <name type="scientific">Skermanella aerolata</name>
    <dbReference type="NCBI Taxonomy" id="393310"/>
    <lineage>
        <taxon>Bacteria</taxon>
        <taxon>Pseudomonadati</taxon>
        <taxon>Pseudomonadota</taxon>
        <taxon>Alphaproteobacteria</taxon>
        <taxon>Rhodospirillales</taxon>
        <taxon>Azospirillaceae</taxon>
        <taxon>Skermanella</taxon>
    </lineage>
</organism>
<dbReference type="SUPFAM" id="SSF88874">
    <property type="entry name" value="Receptor-binding domain of short tail fibre protein gp12"/>
    <property type="match status" value="1"/>
</dbReference>
<dbReference type="OrthoDB" id="9810174at2"/>
<feature type="domain" description="Phage tail collar" evidence="1">
    <location>
        <begin position="7"/>
        <end position="63"/>
    </location>
</feature>
<dbReference type="InterPro" id="IPR037053">
    <property type="entry name" value="Phage_tail_collar_dom_sf"/>
</dbReference>
<protein>
    <submittedName>
        <fullName evidence="2">Tail Collar domain-containing protein</fullName>
    </submittedName>
</protein>
<evidence type="ECO:0000259" key="1">
    <source>
        <dbReference type="Pfam" id="PF07484"/>
    </source>
</evidence>
<keyword evidence="3" id="KW-1185">Reference proteome</keyword>
<dbReference type="Proteomes" id="UP000321523">
    <property type="component" value="Unassembled WGS sequence"/>
</dbReference>
<accession>A0A512DL47</accession>
<proteinExistence type="predicted"/>
<comment type="caution">
    <text evidence="2">The sequence shown here is derived from an EMBL/GenBank/DDBJ whole genome shotgun (WGS) entry which is preliminary data.</text>
</comment>
<sequence>MSDPYMGTVMPVAFQFAPQDWQTCQGQNLPVNQNSALYSLLGTTFGGSNGQNFNLPDLQGRTIVGQGILNLNGTVSQYVAGAKGGATSATLSTANVPLAAHVHPLSGAGTATVNIQGTTGAADSTAPTGSNVLASAVAVPDGADAVTVKIYGPPAPANSGVAKTIGSASVALTGLTVGANTPTGATPFSIREPYLTMYYIIATNGIYPTRP</sequence>
<dbReference type="Pfam" id="PF07484">
    <property type="entry name" value="Collar"/>
    <property type="match status" value="1"/>
</dbReference>
<dbReference type="InterPro" id="IPR011083">
    <property type="entry name" value="Phage_tail_collar_dom"/>
</dbReference>
<gene>
    <name evidence="2" type="ORF">SAE02_13510</name>
</gene>
<evidence type="ECO:0000313" key="2">
    <source>
        <dbReference type="EMBL" id="GEO37203.1"/>
    </source>
</evidence>